<evidence type="ECO:0000256" key="6">
    <source>
        <dbReference type="PIRNR" id="PIRNR005651"/>
    </source>
</evidence>
<evidence type="ECO:0000256" key="3">
    <source>
        <dbReference type="ARBA" id="ARBA00022692"/>
    </source>
</evidence>
<dbReference type="SMART" id="SM00244">
    <property type="entry name" value="PHB"/>
    <property type="match status" value="1"/>
</dbReference>
<dbReference type="STRING" id="1286106.MPL1_04160"/>
<proteinExistence type="inferred from homology"/>
<accession>M7P286</accession>
<dbReference type="SUPFAM" id="SSF117892">
    <property type="entry name" value="Band 7/SPFH domain"/>
    <property type="match status" value="1"/>
</dbReference>
<keyword evidence="9" id="KW-1185">Reference proteome</keyword>
<comment type="subcellular location">
    <subcellularLocation>
        <location evidence="1">Membrane</location>
        <topology evidence="1">Single-pass membrane protein</topology>
    </subcellularLocation>
</comment>
<dbReference type="NCBIfam" id="TIGR01932">
    <property type="entry name" value="hflC"/>
    <property type="match status" value="1"/>
</dbReference>
<dbReference type="RefSeq" id="WP_009725854.1">
    <property type="nucleotide sequence ID" value="NZ_APHR01000018.1"/>
</dbReference>
<comment type="function">
    <text evidence="6">HflC and HflK could regulate a protease.</text>
</comment>
<dbReference type="OrthoDB" id="9812991at2"/>
<dbReference type="PIRSF" id="PIRSF005651">
    <property type="entry name" value="HflC"/>
    <property type="match status" value="1"/>
</dbReference>
<comment type="similarity">
    <text evidence="2 6">Belongs to the band 7/mec-2 family. HflC subfamily.</text>
</comment>
<organism evidence="8 9">
    <name type="scientific">Methylophaga lonarensis MPL</name>
    <dbReference type="NCBI Taxonomy" id="1286106"/>
    <lineage>
        <taxon>Bacteria</taxon>
        <taxon>Pseudomonadati</taxon>
        <taxon>Pseudomonadota</taxon>
        <taxon>Gammaproteobacteria</taxon>
        <taxon>Thiotrichales</taxon>
        <taxon>Piscirickettsiaceae</taxon>
        <taxon>Methylophaga</taxon>
    </lineage>
</organism>
<sequence>MGARLTQIIVLAAVALVTLSSAIFYVDEREHVLLLRLGEVQRADYEPGIHFKIPFVNEVRRFDNRTLLLDSSPSRYLTGEMKNVIVDSFILWRIVDPEAFFTSMSGDEENARLRLGQIIRDGLRGEFGRRTIQQLVSGDRSEMVRDIMREANRISAGFGIEVTNVRIKRIDLPSEVSTSVFARMEAERERVAMDLRSRGAEEAEKIRSDADRQRIVILAEAERSAQTLRGEGDAIASNTYANAYGQNQEFFSLYRRLNAYKNVFRGDDLLVIDPQGEFFNRFSDPLAR</sequence>
<evidence type="ECO:0000256" key="1">
    <source>
        <dbReference type="ARBA" id="ARBA00004167"/>
    </source>
</evidence>
<dbReference type="GO" id="GO:0016020">
    <property type="term" value="C:membrane"/>
    <property type="evidence" value="ECO:0007669"/>
    <property type="project" value="UniProtKB-SubCell"/>
</dbReference>
<dbReference type="PANTHER" id="PTHR42911">
    <property type="entry name" value="MODULATOR OF FTSH PROTEASE HFLC"/>
    <property type="match status" value="1"/>
</dbReference>
<evidence type="ECO:0000256" key="5">
    <source>
        <dbReference type="ARBA" id="ARBA00023136"/>
    </source>
</evidence>
<dbReference type="Gene3D" id="3.30.479.30">
    <property type="entry name" value="Band 7 domain"/>
    <property type="match status" value="1"/>
</dbReference>
<comment type="caution">
    <text evidence="8">The sequence shown here is derived from an EMBL/GenBank/DDBJ whole genome shotgun (WGS) entry which is preliminary data.</text>
</comment>
<keyword evidence="5" id="KW-0472">Membrane</keyword>
<dbReference type="InterPro" id="IPR036013">
    <property type="entry name" value="Band_7/SPFH_dom_sf"/>
</dbReference>
<dbReference type="InterPro" id="IPR001972">
    <property type="entry name" value="Stomatin_HflK_fam"/>
</dbReference>
<name>M7P286_9GAMM</name>
<dbReference type="Proteomes" id="UP000012019">
    <property type="component" value="Unassembled WGS sequence"/>
</dbReference>
<evidence type="ECO:0000256" key="2">
    <source>
        <dbReference type="ARBA" id="ARBA00007862"/>
    </source>
</evidence>
<feature type="domain" description="Band 7" evidence="7">
    <location>
        <begin position="21"/>
        <end position="184"/>
    </location>
</feature>
<evidence type="ECO:0000256" key="4">
    <source>
        <dbReference type="ARBA" id="ARBA00022989"/>
    </source>
</evidence>
<evidence type="ECO:0000259" key="7">
    <source>
        <dbReference type="SMART" id="SM00244"/>
    </source>
</evidence>
<keyword evidence="4" id="KW-1133">Transmembrane helix</keyword>
<dbReference type="AlphaFoldDB" id="M7P286"/>
<evidence type="ECO:0000313" key="8">
    <source>
        <dbReference type="EMBL" id="EMR13616.1"/>
    </source>
</evidence>
<dbReference type="InterPro" id="IPR001107">
    <property type="entry name" value="Band_7"/>
</dbReference>
<dbReference type="PATRIC" id="fig|1286106.3.peg.833"/>
<keyword evidence="3" id="KW-0812">Transmembrane</keyword>
<gene>
    <name evidence="8" type="ORF">MPL1_04160</name>
</gene>
<dbReference type="EMBL" id="APHR01000018">
    <property type="protein sequence ID" value="EMR13616.1"/>
    <property type="molecule type" value="Genomic_DNA"/>
</dbReference>
<evidence type="ECO:0000313" key="9">
    <source>
        <dbReference type="Proteomes" id="UP000012019"/>
    </source>
</evidence>
<dbReference type="PANTHER" id="PTHR42911:SF1">
    <property type="entry name" value="MODULATOR OF FTSH PROTEASE HFLC"/>
    <property type="match status" value="1"/>
</dbReference>
<dbReference type="PRINTS" id="PR00721">
    <property type="entry name" value="STOMATIN"/>
</dbReference>
<protein>
    <recommendedName>
        <fullName evidence="6">Protein HflC</fullName>
    </recommendedName>
</protein>
<reference evidence="8 9" key="1">
    <citation type="journal article" date="2013" name="Genome Announc.">
        <title>Draft Genome Sequence of Methylophaga lonarensis MPLT, a Haloalkaliphilic (Non-Methane-Utilizing) Methylotroph.</title>
        <authorList>
            <person name="Shetty S.A."/>
            <person name="Marathe N.P."/>
            <person name="Munot H."/>
            <person name="Antony C.P."/>
            <person name="Dhotre D.P."/>
            <person name="Murrell J.C."/>
            <person name="Shouche Y.S."/>
        </authorList>
    </citation>
    <scope>NUCLEOTIDE SEQUENCE [LARGE SCALE GENOMIC DNA]</scope>
    <source>
        <strain evidence="8 9">MPL</strain>
    </source>
</reference>
<dbReference type="InterPro" id="IPR010200">
    <property type="entry name" value="HflC"/>
</dbReference>
<dbReference type="eggNOG" id="COG0330">
    <property type="taxonomic scope" value="Bacteria"/>
</dbReference>
<dbReference type="Pfam" id="PF01145">
    <property type="entry name" value="Band_7"/>
    <property type="match status" value="1"/>
</dbReference>
<dbReference type="CDD" id="cd03405">
    <property type="entry name" value="SPFH_HflC"/>
    <property type="match status" value="1"/>
</dbReference>